<dbReference type="Proteomes" id="UP000799779">
    <property type="component" value="Unassembled WGS sequence"/>
</dbReference>
<dbReference type="OrthoDB" id="5425161at2759"/>
<evidence type="ECO:0000313" key="1">
    <source>
        <dbReference type="EMBL" id="KAF1999852.1"/>
    </source>
</evidence>
<dbReference type="AlphaFoldDB" id="A0A6A5WDX5"/>
<reference evidence="1" key="1">
    <citation type="journal article" date="2020" name="Stud. Mycol.">
        <title>101 Dothideomycetes genomes: a test case for predicting lifestyles and emergence of pathogens.</title>
        <authorList>
            <person name="Haridas S."/>
            <person name="Albert R."/>
            <person name="Binder M."/>
            <person name="Bloem J."/>
            <person name="Labutti K."/>
            <person name="Salamov A."/>
            <person name="Andreopoulos B."/>
            <person name="Baker S."/>
            <person name="Barry K."/>
            <person name="Bills G."/>
            <person name="Bluhm B."/>
            <person name="Cannon C."/>
            <person name="Castanera R."/>
            <person name="Culley D."/>
            <person name="Daum C."/>
            <person name="Ezra D."/>
            <person name="Gonzalez J."/>
            <person name="Henrissat B."/>
            <person name="Kuo A."/>
            <person name="Liang C."/>
            <person name="Lipzen A."/>
            <person name="Lutzoni F."/>
            <person name="Magnuson J."/>
            <person name="Mondo S."/>
            <person name="Nolan M."/>
            <person name="Ohm R."/>
            <person name="Pangilinan J."/>
            <person name="Park H.-J."/>
            <person name="Ramirez L."/>
            <person name="Alfaro M."/>
            <person name="Sun H."/>
            <person name="Tritt A."/>
            <person name="Yoshinaga Y."/>
            <person name="Zwiers L.-H."/>
            <person name="Turgeon B."/>
            <person name="Goodwin S."/>
            <person name="Spatafora J."/>
            <person name="Crous P."/>
            <person name="Grigoriev I."/>
        </authorList>
    </citation>
    <scope>NUCLEOTIDE SEQUENCE</scope>
    <source>
        <strain evidence="1">CBS 123094</strain>
    </source>
</reference>
<feature type="non-terminal residue" evidence="1">
    <location>
        <position position="1"/>
    </location>
</feature>
<protein>
    <recommendedName>
        <fullName evidence="3">DDE-1 domain-containing protein</fullName>
    </recommendedName>
</protein>
<proteinExistence type="predicted"/>
<sequence length="89" mass="10387">PEALYSWFNRLESFINKYRIQPRDTYNIDKTSCQISIALNQYIYTQRGQQVFIPNTNNCKLVTLIEYISTNSTSITPIVIIKAQSIIEH</sequence>
<name>A0A6A5WDX5_9PLEO</name>
<accession>A0A6A5WDX5</accession>
<organism evidence="1 2">
    <name type="scientific">Amniculicola lignicola CBS 123094</name>
    <dbReference type="NCBI Taxonomy" id="1392246"/>
    <lineage>
        <taxon>Eukaryota</taxon>
        <taxon>Fungi</taxon>
        <taxon>Dikarya</taxon>
        <taxon>Ascomycota</taxon>
        <taxon>Pezizomycotina</taxon>
        <taxon>Dothideomycetes</taxon>
        <taxon>Pleosporomycetidae</taxon>
        <taxon>Pleosporales</taxon>
        <taxon>Amniculicolaceae</taxon>
        <taxon>Amniculicola</taxon>
    </lineage>
</organism>
<evidence type="ECO:0008006" key="3">
    <source>
        <dbReference type="Google" id="ProtNLM"/>
    </source>
</evidence>
<gene>
    <name evidence="1" type="ORF">P154DRAFT_436243</name>
</gene>
<keyword evidence="2" id="KW-1185">Reference proteome</keyword>
<dbReference type="EMBL" id="ML977592">
    <property type="protein sequence ID" value="KAF1999852.1"/>
    <property type="molecule type" value="Genomic_DNA"/>
</dbReference>
<evidence type="ECO:0000313" key="2">
    <source>
        <dbReference type="Proteomes" id="UP000799779"/>
    </source>
</evidence>